<dbReference type="Proteomes" id="UP001333102">
    <property type="component" value="Chromosome"/>
</dbReference>
<reference evidence="10" key="1">
    <citation type="submission" date="2023-12" db="EMBL/GenBank/DDBJ databases">
        <title>Novel isolates from deep terrestrial aquifers shed light on the physiology and ecology of the class Limnochordia.</title>
        <authorList>
            <person name="Karnachuk O.V."/>
            <person name="Lukina A.P."/>
            <person name="Avakyan M.R."/>
            <person name="Kadnikov V."/>
            <person name="Begmatov S."/>
            <person name="Beletsky A.V."/>
            <person name="Mardanov A.V."/>
            <person name="Ravin N.V."/>
        </authorList>
    </citation>
    <scope>NUCLEOTIDE SEQUENCE [LARGE SCALE GENOMIC DNA]</scope>
    <source>
        <strain evidence="10">LN</strain>
    </source>
</reference>
<dbReference type="Pfam" id="PF03726">
    <property type="entry name" value="PNPase"/>
    <property type="match status" value="1"/>
</dbReference>
<keyword evidence="2 6" id="KW-0963">Cytoplasm</keyword>
<dbReference type="PANTHER" id="PTHR11252:SF0">
    <property type="entry name" value="POLYRIBONUCLEOTIDE NUCLEOTIDYLTRANSFERASE 1, MITOCHONDRIAL"/>
    <property type="match status" value="1"/>
</dbReference>
<proteinExistence type="inferred from homology"/>
<dbReference type="Gene3D" id="3.30.230.70">
    <property type="entry name" value="GHMP Kinase, N-terminal domain"/>
    <property type="match status" value="2"/>
</dbReference>
<dbReference type="SUPFAM" id="SSF55666">
    <property type="entry name" value="Ribonuclease PH domain 2-like"/>
    <property type="match status" value="2"/>
</dbReference>
<feature type="binding site" evidence="6">
    <location>
        <position position="497"/>
    </location>
    <ligand>
        <name>Mg(2+)</name>
        <dbReference type="ChEBI" id="CHEBI:18420"/>
    </ligand>
</feature>
<evidence type="ECO:0000256" key="2">
    <source>
        <dbReference type="ARBA" id="ARBA00022490"/>
    </source>
</evidence>
<dbReference type="CDD" id="cd04472">
    <property type="entry name" value="S1_PNPase"/>
    <property type="match status" value="1"/>
</dbReference>
<dbReference type="InterPro" id="IPR036456">
    <property type="entry name" value="PNPase_PH_RNA-bd_sf"/>
</dbReference>
<sequence>MFDVRRYEMELAGRELVLETGRLARQAGGAVWARYGDTVVLVTATMSRQPREGIDFFPLLVDFEERMYAVGKIPGGWGRREGKPGEAAILSARMVDRPIRPLFPEGFRNDVQVVVTTLSVDHDAPPDVLGIIGASAALTISEIPFLGPVGAVRMGLVDGQIVVNPTADQQRTSRLNLVVAGTRDAIMMVEAGADEVPEEQMLDAIMRGHEEIQRIVALIDRMRADVGKPKVEVPLFTPDPAVKAWVEQVGRPLLAAAVKNPDKMAREEAVERARQEIVERFVAEHGGEEQAAPLLKDVETILDKLLKDEVRRMIVEDGERPDGRAYDEIRPIYCEVGLLPRVHGSGLFVRGQTQVLTSCTLGLKSDEQLLDDLREEDRKRYIHHYNFPPYSVGEVRPMRAPGRREIGHGALAERALLPVIPPETEFPYTIRLVSEVLESNGSTSQASVCGSTLALMDAGVPIRKPVAGVAMGLVKWQDRFVVLTDIQGIEDALGDMDFKVAGTVDGVTAIQMDIKVHGITREILARALEQARAGRLFILDKMLQVIPKPRPELSPRAPRIITLEIPVDKIRDVIGPGGKMIRKIIEQTGVEIDVEDDGRVYIASTDEASGKKAAEIIQNLVRDVEVGAVYLGKVKRTTSFGAFVEILPGKEGLVHISELAPDRVGRVEDVVQVGDEVLVKVTEIDRLGRINLSRKEALPASQRQADGQPTAPRGGGDERRRRDGRGEPRRPGGFGRRPGR</sequence>
<dbReference type="NCBIfam" id="NF008805">
    <property type="entry name" value="PRK11824.1"/>
    <property type="match status" value="1"/>
</dbReference>
<dbReference type="InterPro" id="IPR012340">
    <property type="entry name" value="NA-bd_OB-fold"/>
</dbReference>
<evidence type="ECO:0000256" key="1">
    <source>
        <dbReference type="ARBA" id="ARBA00007404"/>
    </source>
</evidence>
<dbReference type="PROSITE" id="PS50084">
    <property type="entry name" value="KH_TYPE_1"/>
    <property type="match status" value="1"/>
</dbReference>
<dbReference type="HAMAP" id="MF_01595">
    <property type="entry name" value="PNPase"/>
    <property type="match status" value="1"/>
</dbReference>
<dbReference type="NCBIfam" id="TIGR03591">
    <property type="entry name" value="polynuc_phos"/>
    <property type="match status" value="1"/>
</dbReference>
<evidence type="ECO:0000256" key="5">
    <source>
        <dbReference type="ARBA" id="ARBA00022884"/>
    </source>
</evidence>
<dbReference type="SUPFAM" id="SSF54211">
    <property type="entry name" value="Ribosomal protein S5 domain 2-like"/>
    <property type="match status" value="2"/>
</dbReference>
<dbReference type="SMART" id="SM00316">
    <property type="entry name" value="S1"/>
    <property type="match status" value="1"/>
</dbReference>
<dbReference type="Gene3D" id="2.40.50.140">
    <property type="entry name" value="Nucleic acid-binding proteins"/>
    <property type="match status" value="1"/>
</dbReference>
<keyword evidence="6" id="KW-0460">Magnesium</keyword>
<dbReference type="Pfam" id="PF03725">
    <property type="entry name" value="RNase_PH_C"/>
    <property type="match status" value="2"/>
</dbReference>
<comment type="similarity">
    <text evidence="1 6">Belongs to the polyribonucleotide nucleotidyltransferase family.</text>
</comment>
<dbReference type="InterPro" id="IPR004088">
    <property type="entry name" value="KH_dom_type_1"/>
</dbReference>
<dbReference type="InterPro" id="IPR015847">
    <property type="entry name" value="ExoRNase_PH_dom2"/>
</dbReference>
<comment type="function">
    <text evidence="6">Involved in mRNA degradation. Catalyzes the phosphorolysis of single-stranded polyribonucleotides processively in the 3'- to 5'-direction.</text>
</comment>
<protein>
    <recommendedName>
        <fullName evidence="6">Polyribonucleotide nucleotidyltransferase</fullName>
        <ecNumber evidence="6">2.7.7.8</ecNumber>
    </recommendedName>
    <alternativeName>
        <fullName evidence="6">Polynucleotide phosphorylase</fullName>
        <shortName evidence="6">PNPase</shortName>
    </alternativeName>
</protein>
<dbReference type="PIRSF" id="PIRSF005499">
    <property type="entry name" value="PNPase"/>
    <property type="match status" value="1"/>
</dbReference>
<dbReference type="EMBL" id="CP141614">
    <property type="protein sequence ID" value="WRP13295.1"/>
    <property type="molecule type" value="Genomic_DNA"/>
</dbReference>
<evidence type="ECO:0000256" key="7">
    <source>
        <dbReference type="SAM" id="MobiDB-lite"/>
    </source>
</evidence>
<name>A0ABZ1BL84_9FIRM</name>
<dbReference type="Pfam" id="PF00575">
    <property type="entry name" value="S1"/>
    <property type="match status" value="1"/>
</dbReference>
<dbReference type="PROSITE" id="PS50126">
    <property type="entry name" value="S1"/>
    <property type="match status" value="1"/>
</dbReference>
<organism evidence="9 10">
    <name type="scientific">Geochorda subterranea</name>
    <dbReference type="NCBI Taxonomy" id="3109564"/>
    <lineage>
        <taxon>Bacteria</taxon>
        <taxon>Bacillati</taxon>
        <taxon>Bacillota</taxon>
        <taxon>Limnochordia</taxon>
        <taxon>Limnochordales</taxon>
        <taxon>Geochordaceae</taxon>
        <taxon>Geochorda</taxon>
    </lineage>
</organism>
<keyword evidence="6" id="KW-0479">Metal-binding</keyword>
<evidence type="ECO:0000313" key="10">
    <source>
        <dbReference type="Proteomes" id="UP001333102"/>
    </source>
</evidence>
<dbReference type="InterPro" id="IPR036345">
    <property type="entry name" value="ExoRNase_PH_dom2_sf"/>
</dbReference>
<keyword evidence="10" id="KW-1185">Reference proteome</keyword>
<dbReference type="EC" id="2.7.7.8" evidence="6"/>
<dbReference type="InterPro" id="IPR036612">
    <property type="entry name" value="KH_dom_type_1_sf"/>
</dbReference>
<dbReference type="SUPFAM" id="SSF54791">
    <property type="entry name" value="Eukaryotic type KH-domain (KH-domain type I)"/>
    <property type="match status" value="1"/>
</dbReference>
<dbReference type="InterPro" id="IPR004087">
    <property type="entry name" value="KH_dom"/>
</dbReference>
<dbReference type="Gene3D" id="3.30.1370.10">
    <property type="entry name" value="K Homology domain, type 1"/>
    <property type="match status" value="1"/>
</dbReference>
<evidence type="ECO:0000313" key="9">
    <source>
        <dbReference type="EMBL" id="WRP13295.1"/>
    </source>
</evidence>
<dbReference type="GO" id="GO:0004654">
    <property type="term" value="F:polyribonucleotide nucleotidyltransferase activity"/>
    <property type="evidence" value="ECO:0007669"/>
    <property type="project" value="UniProtKB-EC"/>
</dbReference>
<evidence type="ECO:0000256" key="4">
    <source>
        <dbReference type="ARBA" id="ARBA00022695"/>
    </source>
</evidence>
<dbReference type="CDD" id="cd11363">
    <property type="entry name" value="RNase_PH_PNPase_1"/>
    <property type="match status" value="1"/>
</dbReference>
<dbReference type="InterPro" id="IPR015848">
    <property type="entry name" value="PNPase_PH_RNA-bd_bac/org-type"/>
</dbReference>
<feature type="domain" description="S1 motif" evidence="8">
    <location>
        <begin position="627"/>
        <end position="695"/>
    </location>
</feature>
<dbReference type="Pfam" id="PF00013">
    <property type="entry name" value="KH_1"/>
    <property type="match status" value="1"/>
</dbReference>
<feature type="compositionally biased region" description="Basic and acidic residues" evidence="7">
    <location>
        <begin position="715"/>
        <end position="730"/>
    </location>
</feature>
<evidence type="ECO:0000259" key="8">
    <source>
        <dbReference type="PROSITE" id="PS50126"/>
    </source>
</evidence>
<dbReference type="InterPro" id="IPR003029">
    <property type="entry name" value="S1_domain"/>
</dbReference>
<evidence type="ECO:0000256" key="3">
    <source>
        <dbReference type="ARBA" id="ARBA00022679"/>
    </source>
</evidence>
<keyword evidence="4 6" id="KW-0548">Nucleotidyltransferase</keyword>
<dbReference type="CDD" id="cd11364">
    <property type="entry name" value="RNase_PH_PNPase_2"/>
    <property type="match status" value="1"/>
</dbReference>
<dbReference type="SUPFAM" id="SSF50249">
    <property type="entry name" value="Nucleic acid-binding proteins"/>
    <property type="match status" value="1"/>
</dbReference>
<feature type="region of interest" description="Disordered" evidence="7">
    <location>
        <begin position="695"/>
        <end position="740"/>
    </location>
</feature>
<gene>
    <name evidence="6 9" type="primary">pnp</name>
    <name evidence="9" type="ORF">VLY81_07465</name>
</gene>
<accession>A0ABZ1BL84</accession>
<evidence type="ECO:0000256" key="6">
    <source>
        <dbReference type="HAMAP-Rule" id="MF_01595"/>
    </source>
</evidence>
<dbReference type="RefSeq" id="WP_324667540.1">
    <property type="nucleotide sequence ID" value="NZ_CP141614.1"/>
</dbReference>
<keyword evidence="3 6" id="KW-0808">Transferase</keyword>
<dbReference type="SMART" id="SM00322">
    <property type="entry name" value="KH"/>
    <property type="match status" value="1"/>
</dbReference>
<dbReference type="CDD" id="cd02393">
    <property type="entry name" value="KH-I_PNPase"/>
    <property type="match status" value="1"/>
</dbReference>
<dbReference type="InterPro" id="IPR012162">
    <property type="entry name" value="PNPase"/>
</dbReference>
<comment type="cofactor">
    <cofactor evidence="6">
        <name>Mg(2+)</name>
        <dbReference type="ChEBI" id="CHEBI:18420"/>
    </cofactor>
</comment>
<dbReference type="SUPFAM" id="SSF46915">
    <property type="entry name" value="Polynucleotide phosphorylase/guanosine pentaphosphate synthase (PNPase/GPSI), domain 3"/>
    <property type="match status" value="1"/>
</dbReference>
<comment type="catalytic activity">
    <reaction evidence="6">
        <text>RNA(n+1) + phosphate = RNA(n) + a ribonucleoside 5'-diphosphate</text>
        <dbReference type="Rhea" id="RHEA:22096"/>
        <dbReference type="Rhea" id="RHEA-COMP:14527"/>
        <dbReference type="Rhea" id="RHEA-COMP:17342"/>
        <dbReference type="ChEBI" id="CHEBI:43474"/>
        <dbReference type="ChEBI" id="CHEBI:57930"/>
        <dbReference type="ChEBI" id="CHEBI:140395"/>
        <dbReference type="EC" id="2.7.7.8"/>
    </reaction>
</comment>
<comment type="subcellular location">
    <subcellularLocation>
        <location evidence="6">Cytoplasm</location>
    </subcellularLocation>
</comment>
<feature type="binding site" evidence="6">
    <location>
        <position position="491"/>
    </location>
    <ligand>
        <name>Mg(2+)</name>
        <dbReference type="ChEBI" id="CHEBI:18420"/>
    </ligand>
</feature>
<dbReference type="InterPro" id="IPR027408">
    <property type="entry name" value="PNPase/RNase_PH_dom_sf"/>
</dbReference>
<keyword evidence="5 6" id="KW-0694">RNA-binding</keyword>
<dbReference type="PANTHER" id="PTHR11252">
    <property type="entry name" value="POLYRIBONUCLEOTIDE NUCLEOTIDYLTRANSFERASE"/>
    <property type="match status" value="1"/>
</dbReference>
<dbReference type="InterPro" id="IPR020568">
    <property type="entry name" value="Ribosomal_Su5_D2-typ_SF"/>
</dbReference>
<dbReference type="Pfam" id="PF01138">
    <property type="entry name" value="RNase_PH"/>
    <property type="match status" value="2"/>
</dbReference>
<dbReference type="InterPro" id="IPR001247">
    <property type="entry name" value="ExoRNase_PH_dom1"/>
</dbReference>